<evidence type="ECO:0000313" key="2">
    <source>
        <dbReference type="EMBL" id="KRN83551.1"/>
    </source>
</evidence>
<dbReference type="Gene3D" id="3.30.2310.20">
    <property type="entry name" value="RelE-like"/>
    <property type="match status" value="1"/>
</dbReference>
<dbReference type="GO" id="GO:0006415">
    <property type="term" value="P:translational termination"/>
    <property type="evidence" value="ECO:0007669"/>
    <property type="project" value="TreeGrafter"/>
</dbReference>
<organism evidence="2 4">
    <name type="scientific">Pediococcus ethanolidurans</name>
    <dbReference type="NCBI Taxonomy" id="319653"/>
    <lineage>
        <taxon>Bacteria</taxon>
        <taxon>Bacillati</taxon>
        <taxon>Bacillota</taxon>
        <taxon>Bacilli</taxon>
        <taxon>Lactobacillales</taxon>
        <taxon>Lactobacillaceae</taxon>
        <taxon>Pediococcus</taxon>
    </lineage>
</organism>
<dbReference type="PANTHER" id="PTHR40588">
    <property type="entry name" value="MRNA INTERFERASE TOXIN YAFQ"/>
    <property type="match status" value="1"/>
</dbReference>
<evidence type="ECO:0000313" key="4">
    <source>
        <dbReference type="Proteomes" id="UP000051749"/>
    </source>
</evidence>
<dbReference type="AlphaFoldDB" id="A0A0R2K1S9"/>
<dbReference type="InterPro" id="IPR007712">
    <property type="entry name" value="RelE/ParE_toxin"/>
</dbReference>
<dbReference type="GO" id="GO:0006402">
    <property type="term" value="P:mRNA catabolic process"/>
    <property type="evidence" value="ECO:0007669"/>
    <property type="project" value="TreeGrafter"/>
</dbReference>
<dbReference type="NCBIfam" id="TIGR02385">
    <property type="entry name" value="RelE_StbE"/>
    <property type="match status" value="1"/>
</dbReference>
<dbReference type="PANTHER" id="PTHR40588:SF1">
    <property type="entry name" value="MRNA INTERFERASE TOXIN YAFQ"/>
    <property type="match status" value="1"/>
</dbReference>
<dbReference type="STRING" id="319653.SAMN04487973_101147"/>
<dbReference type="SUPFAM" id="SSF143011">
    <property type="entry name" value="RelE-like"/>
    <property type="match status" value="1"/>
</dbReference>
<dbReference type="Proteomes" id="UP000051749">
    <property type="component" value="Unassembled WGS sequence"/>
</dbReference>
<dbReference type="GeneID" id="76042506"/>
<proteinExistence type="predicted"/>
<gene>
    <name evidence="2" type="ORF">IV87_GL000019</name>
    <name evidence="3" type="ORF">SAMN04487973_101147</name>
</gene>
<dbReference type="InterPro" id="IPR035093">
    <property type="entry name" value="RelE/ParE_toxin_dom_sf"/>
</dbReference>
<sequence>MIKTITRVPTFKRQYKRLNKKHYDTQLLKTAITALVEQNTDLLRTKYHDHHLIGMHGLRELHILSDWLLVYSIDESSLQLYLLATGSHDEVL</sequence>
<keyword evidence="1" id="KW-1277">Toxin-antitoxin system</keyword>
<dbReference type="GO" id="GO:0004521">
    <property type="term" value="F:RNA endonuclease activity"/>
    <property type="evidence" value="ECO:0007669"/>
    <property type="project" value="TreeGrafter"/>
</dbReference>
<evidence type="ECO:0000256" key="1">
    <source>
        <dbReference type="ARBA" id="ARBA00022649"/>
    </source>
</evidence>
<reference evidence="2 4" key="1">
    <citation type="journal article" date="2015" name="Genome Announc.">
        <title>Expanding the biotechnology potential of lactobacilli through comparative genomics of 213 strains and associated genera.</title>
        <authorList>
            <person name="Sun Z."/>
            <person name="Harris H.M."/>
            <person name="McCann A."/>
            <person name="Guo C."/>
            <person name="Argimon S."/>
            <person name="Zhang W."/>
            <person name="Yang X."/>
            <person name="Jeffery I.B."/>
            <person name="Cooney J.C."/>
            <person name="Kagawa T.F."/>
            <person name="Liu W."/>
            <person name="Song Y."/>
            <person name="Salvetti E."/>
            <person name="Wrobel A."/>
            <person name="Rasinkangas P."/>
            <person name="Parkhill J."/>
            <person name="Rea M.C."/>
            <person name="O'Sullivan O."/>
            <person name="Ritari J."/>
            <person name="Douillard F.P."/>
            <person name="Paul Ross R."/>
            <person name="Yang R."/>
            <person name="Briner A.E."/>
            <person name="Felis G.E."/>
            <person name="de Vos W.M."/>
            <person name="Barrangou R."/>
            <person name="Klaenhammer T.R."/>
            <person name="Caufield P.W."/>
            <person name="Cui Y."/>
            <person name="Zhang H."/>
            <person name="O'Toole P.W."/>
        </authorList>
    </citation>
    <scope>NUCLEOTIDE SEQUENCE [LARGE SCALE GENOMIC DNA]</scope>
    <source>
        <strain evidence="2 4">DSM 22301</strain>
    </source>
</reference>
<dbReference type="RefSeq" id="WP_057804872.1">
    <property type="nucleotide sequence ID" value="NZ_BJYP01000001.1"/>
</dbReference>
<keyword evidence="5" id="KW-1185">Reference proteome</keyword>
<dbReference type="EMBL" id="FOGK01000001">
    <property type="protein sequence ID" value="SER04912.1"/>
    <property type="molecule type" value="Genomic_DNA"/>
</dbReference>
<name>A0A0R2K1S9_9LACO</name>
<dbReference type="InterPro" id="IPR004386">
    <property type="entry name" value="Toxin_YafQ-like"/>
</dbReference>
<dbReference type="Pfam" id="PF15738">
    <property type="entry name" value="YafQ_toxin"/>
    <property type="match status" value="1"/>
</dbReference>
<dbReference type="OrthoDB" id="7030467at2"/>
<accession>A0A0R2K1S9</accession>
<reference evidence="3 5" key="2">
    <citation type="submission" date="2016-10" db="EMBL/GenBank/DDBJ databases">
        <authorList>
            <person name="Varghese N."/>
            <person name="Submissions S."/>
        </authorList>
    </citation>
    <scope>NUCLEOTIDE SEQUENCE [LARGE SCALE GENOMIC DNA]</scope>
    <source>
        <strain evidence="3 5">CGMCC 1.3889</strain>
    </source>
</reference>
<dbReference type="PATRIC" id="fig|319653.3.peg.19"/>
<protein>
    <submittedName>
        <fullName evidence="3">mRNA interferase YafQ</fullName>
    </submittedName>
</protein>
<evidence type="ECO:0000313" key="5">
    <source>
        <dbReference type="Proteomes" id="UP000182818"/>
    </source>
</evidence>
<dbReference type="EMBL" id="JQBY01000001">
    <property type="protein sequence ID" value="KRN83551.1"/>
    <property type="molecule type" value="Genomic_DNA"/>
</dbReference>
<evidence type="ECO:0000313" key="3">
    <source>
        <dbReference type="EMBL" id="SER04912.1"/>
    </source>
</evidence>
<comment type="caution">
    <text evidence="2">The sequence shown here is derived from an EMBL/GenBank/DDBJ whole genome shotgun (WGS) entry which is preliminary data.</text>
</comment>
<dbReference type="Proteomes" id="UP000182818">
    <property type="component" value="Unassembled WGS sequence"/>
</dbReference>